<keyword evidence="4" id="KW-1185">Reference proteome</keyword>
<proteinExistence type="predicted"/>
<dbReference type="AlphaFoldDB" id="A0A9W4HVM7"/>
<reference evidence="3" key="1">
    <citation type="submission" date="2021-07" db="EMBL/GenBank/DDBJ databases">
        <authorList>
            <person name="Branca A.L. A."/>
        </authorList>
    </citation>
    <scope>NUCLEOTIDE SEQUENCE</scope>
</reference>
<dbReference type="SUPFAM" id="SSF58022">
    <property type="entry name" value="XRCC4, C-terminal oligomerization domain"/>
    <property type="match status" value="1"/>
</dbReference>
<comment type="caution">
    <text evidence="3">The sequence shown here is derived from an EMBL/GenBank/DDBJ whole genome shotgun (WGS) entry which is preliminary data.</text>
</comment>
<dbReference type="PANTHER" id="PTHR42067:SF1">
    <property type="entry name" value="MITOTIC APPARATUS PROTEIN P62"/>
    <property type="match status" value="1"/>
</dbReference>
<dbReference type="InterPro" id="IPR014751">
    <property type="entry name" value="XRCC4-like_C"/>
</dbReference>
<dbReference type="EMBL" id="CAJVOS010000030">
    <property type="protein sequence ID" value="CAG8141761.1"/>
    <property type="molecule type" value="Genomic_DNA"/>
</dbReference>
<dbReference type="PANTHER" id="PTHR42067">
    <property type="entry name" value="YALI0C15378P"/>
    <property type="match status" value="1"/>
</dbReference>
<evidence type="ECO:0000313" key="4">
    <source>
        <dbReference type="Proteomes" id="UP001153618"/>
    </source>
</evidence>
<dbReference type="OrthoDB" id="8064436at2759"/>
<dbReference type="Proteomes" id="UP001153618">
    <property type="component" value="Unassembled WGS sequence"/>
</dbReference>
<keyword evidence="1" id="KW-0175">Coiled coil</keyword>
<feature type="compositionally biased region" description="Polar residues" evidence="2">
    <location>
        <begin position="246"/>
        <end position="256"/>
    </location>
</feature>
<feature type="coiled-coil region" evidence="1">
    <location>
        <begin position="116"/>
        <end position="150"/>
    </location>
</feature>
<gene>
    <name evidence="3" type="ORF">POLS_LOCUS5817</name>
</gene>
<feature type="region of interest" description="Disordered" evidence="2">
    <location>
        <begin position="189"/>
        <end position="320"/>
    </location>
</feature>
<sequence length="320" mass="35096">MDRIGSCRAVKQVRLKDLRAKNYQGSEDEWLQILAFFLGQSESTESPECATGLEASATISGSDQEQQLVITIRKRVHTITQRIGALSLQQDDEQAIELLDWAGISTARADDLEYQVSSLTSRYSLAENTIKKLSQQLEELMRAKAQHENQLVANFVQILNEKKLKVRSQQRLLAAATVNPMTMSEIQAGIPAEPPATGNPHPGKRSARSISDTDVSSDDFERVDIDRSRSHRRFVSGQGSDDAGHLTQSPEEQVTSSDDDRSQDQPTQQSPPVASESDAAPPPRVLPFTRRTGGIVQGTAATQARDDPEATGGETDDDEL</sequence>
<feature type="compositionally biased region" description="Basic and acidic residues" evidence="2">
    <location>
        <begin position="219"/>
        <end position="228"/>
    </location>
</feature>
<evidence type="ECO:0000313" key="3">
    <source>
        <dbReference type="EMBL" id="CAG8141761.1"/>
    </source>
</evidence>
<evidence type="ECO:0000256" key="2">
    <source>
        <dbReference type="SAM" id="MobiDB-lite"/>
    </source>
</evidence>
<protein>
    <submittedName>
        <fullName evidence="3">Uncharacterized protein</fullName>
    </submittedName>
</protein>
<evidence type="ECO:0000256" key="1">
    <source>
        <dbReference type="SAM" id="Coils"/>
    </source>
</evidence>
<accession>A0A9W4HVM7</accession>
<dbReference type="Gene3D" id="1.20.5.370">
    <property type="match status" value="1"/>
</dbReference>
<organism evidence="3 4">
    <name type="scientific">Penicillium olsonii</name>
    <dbReference type="NCBI Taxonomy" id="99116"/>
    <lineage>
        <taxon>Eukaryota</taxon>
        <taxon>Fungi</taxon>
        <taxon>Dikarya</taxon>
        <taxon>Ascomycota</taxon>
        <taxon>Pezizomycotina</taxon>
        <taxon>Eurotiomycetes</taxon>
        <taxon>Eurotiomycetidae</taxon>
        <taxon>Eurotiales</taxon>
        <taxon>Aspergillaceae</taxon>
        <taxon>Penicillium</taxon>
    </lineage>
</organism>
<name>A0A9W4HVM7_PENOL</name>